<protein>
    <submittedName>
        <fullName evidence="1">SiaB family protein kinase</fullName>
    </submittedName>
</protein>
<dbReference type="NCBIfam" id="NF038262">
    <property type="entry name" value="SiaB_fam_kinase"/>
    <property type="match status" value="1"/>
</dbReference>
<keyword evidence="1" id="KW-0418">Kinase</keyword>
<organism evidence="1 2">
    <name type="scientific">Shiella aurantiaca</name>
    <dbReference type="NCBI Taxonomy" id="3058365"/>
    <lineage>
        <taxon>Bacteria</taxon>
        <taxon>Pseudomonadati</taxon>
        <taxon>Bacteroidota</taxon>
        <taxon>Cytophagia</taxon>
        <taxon>Cytophagales</taxon>
        <taxon>Shiellaceae</taxon>
        <taxon>Shiella</taxon>
    </lineage>
</organism>
<sequence length="180" mass="20451">MLDIHDYYHKMQNKDIVLAYKGNVSGDLFNCILQLAENKLDKIELSPKLKKKVFNILVEILQNIYHHFDEIQVDSEEYQTILFMLTREGEGGYNIVTGNHVAADKVAGLKKRIDDINAMSTEELKSVYRERLNNGDVSEKGGAGLGIIDIVRKSGDKLVYDFKSVNTNYSFFSLQVRVSA</sequence>
<dbReference type="Pfam" id="PF19788">
    <property type="entry name" value="DUF6272"/>
    <property type="match status" value="1"/>
</dbReference>
<dbReference type="InterPro" id="IPR046239">
    <property type="entry name" value="DUF6272"/>
</dbReference>
<dbReference type="EMBL" id="JAUHJS010000001">
    <property type="protein sequence ID" value="MDN4164152.1"/>
    <property type="molecule type" value="Genomic_DNA"/>
</dbReference>
<evidence type="ECO:0000313" key="1">
    <source>
        <dbReference type="EMBL" id="MDN4164152.1"/>
    </source>
</evidence>
<reference evidence="1" key="1">
    <citation type="submission" date="2023-06" db="EMBL/GenBank/DDBJ databases">
        <title>Cytophagales bacterium Strain LB-30, isolated from soil.</title>
        <authorList>
            <person name="Liu B."/>
        </authorList>
    </citation>
    <scope>NUCLEOTIDE SEQUENCE</scope>
    <source>
        <strain evidence="1">LB-30</strain>
    </source>
</reference>
<dbReference type="GO" id="GO:0016301">
    <property type="term" value="F:kinase activity"/>
    <property type="evidence" value="ECO:0007669"/>
    <property type="project" value="UniProtKB-KW"/>
</dbReference>
<evidence type="ECO:0000313" key="2">
    <source>
        <dbReference type="Proteomes" id="UP001168552"/>
    </source>
</evidence>
<comment type="caution">
    <text evidence="1">The sequence shown here is derived from an EMBL/GenBank/DDBJ whole genome shotgun (WGS) entry which is preliminary data.</text>
</comment>
<keyword evidence="2" id="KW-1185">Reference proteome</keyword>
<name>A0ABT8F132_9BACT</name>
<gene>
    <name evidence="1" type="ORF">QWY31_01500</name>
</gene>
<dbReference type="RefSeq" id="WP_320002679.1">
    <property type="nucleotide sequence ID" value="NZ_JAUHJS010000001.1"/>
</dbReference>
<dbReference type="Proteomes" id="UP001168552">
    <property type="component" value="Unassembled WGS sequence"/>
</dbReference>
<keyword evidence="1" id="KW-0808">Transferase</keyword>
<proteinExistence type="predicted"/>
<accession>A0ABT8F132</accession>